<dbReference type="PANTHER" id="PTHR41773:SF1">
    <property type="entry name" value="RELA_SPOT DOMAIN-CONTAINING PROTEIN"/>
    <property type="match status" value="1"/>
</dbReference>
<comment type="caution">
    <text evidence="2">The sequence shown here is derived from an EMBL/GenBank/DDBJ whole genome shotgun (WGS) entry which is preliminary data.</text>
</comment>
<dbReference type="Pfam" id="PF04607">
    <property type="entry name" value="RelA_SpoT"/>
    <property type="match status" value="1"/>
</dbReference>
<dbReference type="Gene3D" id="3.30.460.10">
    <property type="entry name" value="Beta Polymerase, domain 2"/>
    <property type="match status" value="1"/>
</dbReference>
<dbReference type="CDD" id="cd05399">
    <property type="entry name" value="NT_Rel-Spo_like"/>
    <property type="match status" value="1"/>
</dbReference>
<keyword evidence="3" id="KW-1185">Reference proteome</keyword>
<evidence type="ECO:0000313" key="3">
    <source>
        <dbReference type="Proteomes" id="UP001240447"/>
    </source>
</evidence>
<dbReference type="PANTHER" id="PTHR41773">
    <property type="entry name" value="GTP PYROPHOSPHATASE-RELATED"/>
    <property type="match status" value="1"/>
</dbReference>
<protein>
    <submittedName>
        <fullName evidence="2">RNase H-like nuclease/ppGpp synthetase/RelA/SpoT-type nucleotidyltransferase</fullName>
    </submittedName>
</protein>
<gene>
    <name evidence="2" type="ORF">J2S59_003187</name>
</gene>
<dbReference type="EMBL" id="JAUSQM010000001">
    <property type="protein sequence ID" value="MDP9823378.1"/>
    <property type="molecule type" value="Genomic_DNA"/>
</dbReference>
<reference evidence="2 3" key="1">
    <citation type="submission" date="2023-07" db="EMBL/GenBank/DDBJ databases">
        <title>Sequencing the genomes of 1000 actinobacteria strains.</title>
        <authorList>
            <person name="Klenk H.-P."/>
        </authorList>
    </citation>
    <scope>NUCLEOTIDE SEQUENCE [LARGE SCALE GENOMIC DNA]</scope>
    <source>
        <strain evidence="2 3">GD13</strain>
    </source>
</reference>
<dbReference type="Gene3D" id="1.10.287.860">
    <property type="entry name" value="Nucleotidyltransferase"/>
    <property type="match status" value="1"/>
</dbReference>
<accession>A0ABT9NSK0</accession>
<proteinExistence type="predicted"/>
<dbReference type="InterPro" id="IPR007362">
    <property type="entry name" value="DUF429"/>
</dbReference>
<organism evidence="2 3">
    <name type="scientific">Nocardioides massiliensis</name>
    <dbReference type="NCBI Taxonomy" id="1325935"/>
    <lineage>
        <taxon>Bacteria</taxon>
        <taxon>Bacillati</taxon>
        <taxon>Actinomycetota</taxon>
        <taxon>Actinomycetes</taxon>
        <taxon>Propionibacteriales</taxon>
        <taxon>Nocardioidaceae</taxon>
        <taxon>Nocardioides</taxon>
    </lineage>
</organism>
<dbReference type="InterPro" id="IPR043519">
    <property type="entry name" value="NT_sf"/>
</dbReference>
<dbReference type="Proteomes" id="UP001240447">
    <property type="component" value="Unassembled WGS sequence"/>
</dbReference>
<sequence>MSHPTPPPYFIGLDLAWGTTRPTGIAVLDESGRLVHVSAAVGDDAITAALAPYVEGPCVVAVDAPLVVTNPDGNRPAEAALNRDFRAFDAGAHPVNRGRPEFDPPRGGTLAARLGLDIDPASAAPRRAIEVYPHPATVALFRLDRTIKYKHKTGRSFTLLQAELLRLIGLMEGLATADPPLVLDDRGGDDSGWDDLRAAVEDAGRKSELRRIEDQVDAVLCAYVALFATRRPDAVTTYGDATTGAIVTPTLPVDLLPASRSARESAPDPVAPVSAALRGFVDALPRIREATDAMAAAITGLLDDAGVNYLTVSGRAKSLTSFAAKASRTVDGVPLYADPLTEITDQLGVRVVTYVTDDVDAVVDLLAEHHRILDDRDLGLETASEGRFGYSSRHLLLALPDVAPYTDVPCGAASVQVRTVLQHAWAEFEHDIRYKGTVPEADAPDLDRRFTLAAGLIELADKEFSAIRERIQSSVGDSDTDTDPNDPRISGQELATFLTSRYPDAGWSRSDHYDWMARLLLELGVTSLDELAVLLETVDHAALDVRLGYKHPSRAVRRLDDALLALFGEQYVGLSGNGDRRDLLRERHARIT</sequence>
<dbReference type="RefSeq" id="WP_306825283.1">
    <property type="nucleotide sequence ID" value="NZ_JAUSQM010000001.1"/>
</dbReference>
<dbReference type="SUPFAM" id="SSF81301">
    <property type="entry name" value="Nucleotidyltransferase"/>
    <property type="match status" value="1"/>
</dbReference>
<evidence type="ECO:0000313" key="2">
    <source>
        <dbReference type="EMBL" id="MDP9823378.1"/>
    </source>
</evidence>
<dbReference type="SMART" id="SM00954">
    <property type="entry name" value="RelA_SpoT"/>
    <property type="match status" value="1"/>
</dbReference>
<feature type="domain" description="RelA/SpoT" evidence="1">
    <location>
        <begin position="314"/>
        <end position="440"/>
    </location>
</feature>
<evidence type="ECO:0000259" key="1">
    <source>
        <dbReference type="SMART" id="SM00954"/>
    </source>
</evidence>
<dbReference type="Pfam" id="PF04250">
    <property type="entry name" value="DUF429"/>
    <property type="match status" value="1"/>
</dbReference>
<dbReference type="InterPro" id="IPR007685">
    <property type="entry name" value="RelA_SpoT"/>
</dbReference>
<name>A0ABT9NSK0_9ACTN</name>